<dbReference type="InterPro" id="IPR027417">
    <property type="entry name" value="P-loop_NTPase"/>
</dbReference>
<dbReference type="Gene3D" id="3.90.1570.50">
    <property type="match status" value="1"/>
</dbReference>
<dbReference type="AlphaFoldDB" id="A0A1G9KTV7"/>
<dbReference type="OrthoDB" id="9758243at2"/>
<keyword evidence="3" id="KW-1185">Reference proteome</keyword>
<dbReference type="InterPro" id="IPR040980">
    <property type="entry name" value="SWI2_SNF2"/>
</dbReference>
<dbReference type="Gene3D" id="3.40.50.300">
    <property type="entry name" value="P-loop containing nucleotide triphosphate hydrolases"/>
    <property type="match status" value="2"/>
</dbReference>
<name>A0A1G9KTV7_9FIRM</name>
<dbReference type="InterPro" id="IPR007409">
    <property type="entry name" value="Restrct_endonuc_type1_HsdR_N"/>
</dbReference>
<proteinExistence type="predicted"/>
<evidence type="ECO:0000313" key="3">
    <source>
        <dbReference type="Proteomes" id="UP000199476"/>
    </source>
</evidence>
<gene>
    <name evidence="2" type="ORF">SAMN04488692_10597</name>
</gene>
<dbReference type="GO" id="GO:0009307">
    <property type="term" value="P:DNA restriction-modification system"/>
    <property type="evidence" value="ECO:0007669"/>
    <property type="project" value="UniProtKB-KW"/>
</dbReference>
<accession>A0A1G9KTV7</accession>
<dbReference type="GO" id="GO:0003677">
    <property type="term" value="F:DNA binding"/>
    <property type="evidence" value="ECO:0007669"/>
    <property type="project" value="UniProtKB-KW"/>
</dbReference>
<dbReference type="SUPFAM" id="SSF52540">
    <property type="entry name" value="P-loop containing nucleoside triphosphate hydrolases"/>
    <property type="match status" value="2"/>
</dbReference>
<evidence type="ECO:0000259" key="1">
    <source>
        <dbReference type="PROSITE" id="PS51192"/>
    </source>
</evidence>
<dbReference type="InterPro" id="IPR055180">
    <property type="entry name" value="HsdR_RecA-like_helicase_dom_2"/>
</dbReference>
<dbReference type="EMBL" id="FNGO01000005">
    <property type="protein sequence ID" value="SDL52903.1"/>
    <property type="molecule type" value="Genomic_DNA"/>
</dbReference>
<dbReference type="Pfam" id="PF22679">
    <property type="entry name" value="T1R_D3-like"/>
    <property type="match status" value="1"/>
</dbReference>
<dbReference type="SMART" id="SM00487">
    <property type="entry name" value="DEXDc"/>
    <property type="match status" value="1"/>
</dbReference>
<dbReference type="PANTHER" id="PTHR42927:SF1">
    <property type="entry name" value="HELICASE SUPERFAMILY 1 AND 2 DOMAIN-CONTAINING PROTEIN"/>
    <property type="match status" value="1"/>
</dbReference>
<protein>
    <submittedName>
        <fullName evidence="2">Type I restriction enzyme, R subunit</fullName>
    </submittedName>
</protein>
<dbReference type="PROSITE" id="PS51192">
    <property type="entry name" value="HELICASE_ATP_BIND_1"/>
    <property type="match status" value="1"/>
</dbReference>
<dbReference type="Pfam" id="PF18766">
    <property type="entry name" value="SWI2_SNF2"/>
    <property type="match status" value="1"/>
</dbReference>
<dbReference type="PANTHER" id="PTHR42927">
    <property type="entry name" value="HELICASE SUPERFAMILY 1 AND 2 DOMAIN-CONTAINING PROTEIN"/>
    <property type="match status" value="1"/>
</dbReference>
<dbReference type="InterPro" id="IPR014001">
    <property type="entry name" value="Helicase_ATP-bd"/>
</dbReference>
<dbReference type="RefSeq" id="WP_089758903.1">
    <property type="nucleotide sequence ID" value="NZ_FNGO01000005.1"/>
</dbReference>
<reference evidence="2 3" key="1">
    <citation type="submission" date="2016-10" db="EMBL/GenBank/DDBJ databases">
        <authorList>
            <person name="de Groot N.N."/>
        </authorList>
    </citation>
    <scope>NUCLEOTIDE SEQUENCE [LARGE SCALE GENOMIC DNA]</scope>
    <source>
        <strain evidence="2 3">SLAS-1</strain>
    </source>
</reference>
<dbReference type="GO" id="GO:0005524">
    <property type="term" value="F:ATP binding"/>
    <property type="evidence" value="ECO:0007669"/>
    <property type="project" value="UniProtKB-KW"/>
</dbReference>
<evidence type="ECO:0000313" key="2">
    <source>
        <dbReference type="EMBL" id="SDL52903.1"/>
    </source>
</evidence>
<feature type="domain" description="Helicase ATP-binding" evidence="1">
    <location>
        <begin position="290"/>
        <end position="487"/>
    </location>
</feature>
<organism evidence="2 3">
    <name type="scientific">Halarsenatibacter silvermanii</name>
    <dbReference type="NCBI Taxonomy" id="321763"/>
    <lineage>
        <taxon>Bacteria</taxon>
        <taxon>Bacillati</taxon>
        <taxon>Bacillota</taxon>
        <taxon>Clostridia</taxon>
        <taxon>Halanaerobiales</taxon>
        <taxon>Halarsenatibacteraceae</taxon>
        <taxon>Halarsenatibacter</taxon>
    </lineage>
</organism>
<dbReference type="GO" id="GO:0009035">
    <property type="term" value="F:type I site-specific deoxyribonuclease activity"/>
    <property type="evidence" value="ECO:0007669"/>
    <property type="project" value="UniProtKB-EC"/>
</dbReference>
<dbReference type="STRING" id="321763.SAMN04488692_10597"/>
<sequence>MPVNTQEIGFEETIEYHLLQNGYLKGEEKDFDKDWGLDTKTLFEFIDATQPDKLERLKDIHGENYKTKFLDRLDRVIKKRGLLDVLRTGVKDRGVHIDLVQFAPASGLNPEIEEKYKENRLKVTRQFHYSKRNNKSVDMVLIVNGFPIITIELKNPMTGQTVEDAKQQYKRDRNPNELIFHYNKRSLVHFALDPDEAYMTTELRGKDTTFLPFNKGHDGGAGNPPNPDGYRTEYLWREVLERDSLLDILGRFMYIKEETEIKGNQEITDEIMIFPRYHQLDAVRKITADVEEKGVGNNYLVQHSTGSGKSITISWLAHHFSELHDANDEIIFDSIVVISDLRILDQQLQDTIYQFNHKTGVVQKIDESSEELAQALKAGAKIIISTIHKFSYILDQIGQIPERDYAVIVDEGHRSQGGELSKSLNKVLGEYEKKREDKDIEDYQDELIKDLDAMGPKNNLSFFAFTATPKPKTLEKFGTTNDEGKPEPFHLYSMRQAIEEGFILDVLKNYTTYKTYYQVAKKVEEDPELEKRKATKEIAKYVELHPHNIAQKTQIMIEHFRRKTKNKINGKAKAMLVTSSRKRAVKYKKAFDKYIRENNYTDIGTLVAFSGTVTDEDTGKEYTESGMNNFSEDELPRKFKTDQYQVLIVAEKYQTGFDEPLLHTMFVDKKLSGLKAVQTLSRLNRTCEGKHDTFVLDFVNDAEDIQKAFKPYYEQTMMEETTDPNLIIDLKYKLDDYQIYWQSEVEQFNKVFFKPKKKQNTEDQSLLNSYIDSAVKRYREKQPEEKQEFKSTLSTFVRQYSFIMQIYDMHDTELHKLYNYGKFLLKKLPKDRDISRVKLDNEVTLEYYRIEQTNSGDFSLGEGETEYISGTTDAGTGDQQEEEKESLSEIIKIFNEHFGTDFTEADKLFVDQIEEDMLADERLEIQAKNNSKDNFKYAFKDAFEDKAHKRMDQNQEIFIKMMNDDDFQKAIINYLFDRVYDELSETG</sequence>
<dbReference type="Proteomes" id="UP000199476">
    <property type="component" value="Unassembled WGS sequence"/>
</dbReference>
<dbReference type="Pfam" id="PF04313">
    <property type="entry name" value="HSDR_N"/>
    <property type="match status" value="1"/>
</dbReference>